<dbReference type="AlphaFoldDB" id="A0A6P4F8Y3"/>
<gene>
    <name evidence="4" type="primary">LOC108049963</name>
    <name evidence="2" type="synonym">108049963</name>
</gene>
<dbReference type="RefSeq" id="XP_016986880.1">
    <property type="nucleotide sequence ID" value="XM_017131391.1"/>
</dbReference>
<dbReference type="EnsemblMetazoa" id="XM_017131391.1">
    <property type="protein sequence ID" value="XP_016986880.1"/>
    <property type="gene ID" value="LOC108049963"/>
</dbReference>
<feature type="compositionally biased region" description="Low complexity" evidence="1">
    <location>
        <begin position="82"/>
        <end position="95"/>
    </location>
</feature>
<reference evidence="2" key="3">
    <citation type="submission" date="2025-05" db="UniProtKB">
        <authorList>
            <consortium name="EnsemblMetazoa"/>
        </authorList>
    </citation>
    <scope>IDENTIFICATION</scope>
</reference>
<reference evidence="4" key="2">
    <citation type="submission" date="2025-04" db="UniProtKB">
        <authorList>
            <consortium name="RefSeq"/>
        </authorList>
    </citation>
    <scope>IDENTIFICATION</scope>
</reference>
<evidence type="ECO:0000313" key="3">
    <source>
        <dbReference type="Proteomes" id="UP001652680"/>
    </source>
</evidence>
<keyword evidence="3" id="KW-1185">Reference proteome</keyword>
<sequence length="195" mass="21428">MAEEQPPVERRWCGLGNHKLRTPFRILRNPDLIKFGQRINPELISQPLCLSCYQNLVKLYNFKNNNAKRHLERKRLAALIASESSSLTSSQSDGSTAGGSTVAPRVPLSSSEDDGPTTSAAAAAKRARREQQGAESEPSENTSYFSDADDPNSNLSLNAVNGTRLPHIQPIPRRRQFVHLNKEAMDIYLAGTTGG</sequence>
<dbReference type="CTD" id="43232"/>
<accession>A0A6P4F8Y3</accession>
<evidence type="ECO:0000313" key="4">
    <source>
        <dbReference type="RefSeq" id="XP_016986880.1"/>
    </source>
</evidence>
<protein>
    <submittedName>
        <fullName evidence="4">Uncharacterized protein LOC108049963</fullName>
    </submittedName>
</protein>
<feature type="region of interest" description="Disordered" evidence="1">
    <location>
        <begin position="82"/>
        <end position="159"/>
    </location>
</feature>
<evidence type="ECO:0000313" key="2">
    <source>
        <dbReference type="EnsemblMetazoa" id="XP_016986880.1"/>
    </source>
</evidence>
<feature type="compositionally biased region" description="Polar residues" evidence="1">
    <location>
        <begin position="139"/>
        <end position="159"/>
    </location>
</feature>
<name>A0A6P4F8Y3_DRORH</name>
<reference evidence="3" key="1">
    <citation type="journal article" date="2021" name="Elife">
        <title>Highly contiguous assemblies of 101 drosophilid genomes.</title>
        <authorList>
            <person name="Kim B.Y."/>
            <person name="Wang J.R."/>
            <person name="Miller D.E."/>
            <person name="Barmina O."/>
            <person name="Delaney E."/>
            <person name="Thompson A."/>
            <person name="Comeault A.A."/>
            <person name="Peede D."/>
            <person name="D'Agostino E.R."/>
            <person name="Pelaez J."/>
            <person name="Aguilar J.M."/>
            <person name="Haji D."/>
            <person name="Matsunaga T."/>
            <person name="Armstrong E.E."/>
            <person name="Zych M."/>
            <person name="Ogawa Y."/>
            <person name="Stamenkovic-Radak M."/>
            <person name="Jelic M."/>
            <person name="Veselinovic M.S."/>
            <person name="Tanaskovic M."/>
            <person name="Eric P."/>
            <person name="Gao J.J."/>
            <person name="Katoh T.K."/>
            <person name="Toda M.J."/>
            <person name="Watabe H."/>
            <person name="Watada M."/>
            <person name="Davis J.S."/>
            <person name="Moyle L.C."/>
            <person name="Manoli G."/>
            <person name="Bertolini E."/>
            <person name="Kostal V."/>
            <person name="Hawley R.S."/>
            <person name="Takahashi A."/>
            <person name="Jones C.D."/>
            <person name="Price D.K."/>
            <person name="Whiteman N."/>
            <person name="Kopp A."/>
            <person name="Matute D.R."/>
            <person name="Petrov D.A."/>
        </authorList>
    </citation>
    <scope>NUCLEOTIDE SEQUENCE [LARGE SCALE GENOMIC DNA]</scope>
</reference>
<proteinExistence type="predicted"/>
<dbReference type="OMA" id="KDVMDIY"/>
<dbReference type="OrthoDB" id="8031641at2759"/>
<dbReference type="Proteomes" id="UP001652680">
    <property type="component" value="Unassembled WGS sequence"/>
</dbReference>
<dbReference type="GeneID" id="108049963"/>
<evidence type="ECO:0000256" key="1">
    <source>
        <dbReference type="SAM" id="MobiDB-lite"/>
    </source>
</evidence>
<organism evidence="4">
    <name type="scientific">Drosophila rhopaloa</name>
    <name type="common">Fruit fly</name>
    <dbReference type="NCBI Taxonomy" id="1041015"/>
    <lineage>
        <taxon>Eukaryota</taxon>
        <taxon>Metazoa</taxon>
        <taxon>Ecdysozoa</taxon>
        <taxon>Arthropoda</taxon>
        <taxon>Hexapoda</taxon>
        <taxon>Insecta</taxon>
        <taxon>Pterygota</taxon>
        <taxon>Neoptera</taxon>
        <taxon>Endopterygota</taxon>
        <taxon>Diptera</taxon>
        <taxon>Brachycera</taxon>
        <taxon>Muscomorpha</taxon>
        <taxon>Ephydroidea</taxon>
        <taxon>Drosophilidae</taxon>
        <taxon>Drosophila</taxon>
        <taxon>Sophophora</taxon>
    </lineage>
</organism>